<reference evidence="3 4" key="1">
    <citation type="journal article" date="2017" name="Genome Announc.">
        <title>Genome sequence of the saprophytic ascomycete Epicoccum nigrum ICMP 19927 strain isolated from New Zealand.</title>
        <authorList>
            <person name="Fokin M."/>
            <person name="Fleetwood D."/>
            <person name="Weir B.S."/>
            <person name="Villas-Boas S.G."/>
        </authorList>
    </citation>
    <scope>NUCLEOTIDE SEQUENCE [LARGE SCALE GENOMIC DNA]</scope>
    <source>
        <strain evidence="3 4">ICMP 19927</strain>
    </source>
</reference>
<name>A0A1Y2M8M4_EPING</name>
<dbReference type="STRING" id="105696.A0A1Y2M8M4"/>
<dbReference type="InterPro" id="IPR051513">
    <property type="entry name" value="Tectonin_beta-prop"/>
</dbReference>
<dbReference type="InterPro" id="IPR006614">
    <property type="entry name" value="Peroxin/Ferlin"/>
</dbReference>
<dbReference type="AlphaFoldDB" id="A0A1Y2M8M4"/>
<dbReference type="OMA" id="WQGVDNS"/>
<proteinExistence type="predicted"/>
<keyword evidence="4" id="KW-1185">Reference proteome</keyword>
<accession>A0A1Y2M8M4</accession>
<feature type="compositionally biased region" description="Basic and acidic residues" evidence="1">
    <location>
        <begin position="18"/>
        <end position="28"/>
    </location>
</feature>
<dbReference type="PANTHER" id="PTHR23250:SF1">
    <property type="entry name" value="TECTONIN BETA-PROPELLER REPEAT-CONTAINING PROTEIN 1"/>
    <property type="match status" value="1"/>
</dbReference>
<sequence length="348" mass="39875">MAEQNIQLVDHTNGDNTPTHEIEPPRTPDSHIDILYENQRGWFVFGIPLFSSKALWNFRVDPAPWQDARFKPSAVNITNAQVPDPSWVWDWKSWYVDMSLDVDEEGWQYSFLFRGSPWHGNHPWFHSFVRRRRWLRRRVKQKIPPKTREAVRERLFGDRFSVGATTLLRADTPGTLSLRGSSGQASIDEEVRDTATLMRKLKAAAVDREKIVIVNRFIADGGEELHYLAEEIPTIMSMLIFQNSRRQLLAALMDTFDAAEKHRDEHRTEGKPEGEAEARRIDNLLKAVKAADVECKKLEYWSDIRELAVEGRAGNATAEASGWDETWQGVDDSGPKHPARSTESSLTP</sequence>
<evidence type="ECO:0000256" key="1">
    <source>
        <dbReference type="SAM" id="MobiDB-lite"/>
    </source>
</evidence>
<evidence type="ECO:0000313" key="4">
    <source>
        <dbReference type="Proteomes" id="UP000193240"/>
    </source>
</evidence>
<protein>
    <recommendedName>
        <fullName evidence="2">Peroxin/Ferlin domain-containing protein</fullName>
    </recommendedName>
</protein>
<feature type="region of interest" description="Disordered" evidence="1">
    <location>
        <begin position="314"/>
        <end position="348"/>
    </location>
</feature>
<dbReference type="SMART" id="SM00694">
    <property type="entry name" value="DysFC"/>
    <property type="match status" value="1"/>
</dbReference>
<feature type="region of interest" description="Disordered" evidence="1">
    <location>
        <begin position="1"/>
        <end position="28"/>
    </location>
</feature>
<dbReference type="Proteomes" id="UP000193240">
    <property type="component" value="Unassembled WGS sequence"/>
</dbReference>
<organism evidence="3 4">
    <name type="scientific">Epicoccum nigrum</name>
    <name type="common">Soil fungus</name>
    <name type="synonym">Epicoccum purpurascens</name>
    <dbReference type="NCBI Taxonomy" id="105696"/>
    <lineage>
        <taxon>Eukaryota</taxon>
        <taxon>Fungi</taxon>
        <taxon>Dikarya</taxon>
        <taxon>Ascomycota</taxon>
        <taxon>Pezizomycotina</taxon>
        <taxon>Dothideomycetes</taxon>
        <taxon>Pleosporomycetidae</taxon>
        <taxon>Pleosporales</taxon>
        <taxon>Pleosporineae</taxon>
        <taxon>Didymellaceae</taxon>
        <taxon>Epicoccum</taxon>
    </lineage>
</organism>
<evidence type="ECO:0000259" key="2">
    <source>
        <dbReference type="SMART" id="SM00694"/>
    </source>
</evidence>
<evidence type="ECO:0000313" key="3">
    <source>
        <dbReference type="EMBL" id="OSS51568.1"/>
    </source>
</evidence>
<feature type="domain" description="Peroxin/Ferlin" evidence="2">
    <location>
        <begin position="106"/>
        <end position="141"/>
    </location>
</feature>
<dbReference type="InParanoid" id="A0A1Y2M8M4"/>
<dbReference type="PANTHER" id="PTHR23250">
    <property type="entry name" value="DYSFERLIN-RELATED"/>
    <property type="match status" value="1"/>
</dbReference>
<dbReference type="GO" id="GO:0016020">
    <property type="term" value="C:membrane"/>
    <property type="evidence" value="ECO:0007669"/>
    <property type="project" value="InterPro"/>
</dbReference>
<gene>
    <name evidence="3" type="ORF">B5807_03515</name>
</gene>
<dbReference type="EMBL" id="KZ107840">
    <property type="protein sequence ID" value="OSS51568.1"/>
    <property type="molecule type" value="Genomic_DNA"/>
</dbReference>